<dbReference type="Proteomes" id="UP000477951">
    <property type="component" value="Unassembled WGS sequence"/>
</dbReference>
<proteinExistence type="inferred from homology"/>
<evidence type="ECO:0000313" key="13">
    <source>
        <dbReference type="EMBL" id="MUZ71931.1"/>
    </source>
</evidence>
<keyword evidence="3" id="KW-0378">Hydrolase</keyword>
<keyword evidence="5" id="KW-0573">Peptidoglycan synthesis</keyword>
<feature type="region of interest" description="Disordered" evidence="10">
    <location>
        <begin position="356"/>
        <end position="390"/>
    </location>
</feature>
<evidence type="ECO:0000256" key="8">
    <source>
        <dbReference type="PIRSR" id="PIRSR618044-2"/>
    </source>
</evidence>
<evidence type="ECO:0000256" key="6">
    <source>
        <dbReference type="ARBA" id="ARBA00023316"/>
    </source>
</evidence>
<keyword evidence="4" id="KW-0133">Cell shape</keyword>
<dbReference type="InterPro" id="IPR012338">
    <property type="entry name" value="Beta-lactam/transpept-like"/>
</dbReference>
<dbReference type="PANTHER" id="PTHR21581">
    <property type="entry name" value="D-ALANYL-D-ALANINE CARBOXYPEPTIDASE"/>
    <property type="match status" value="1"/>
</dbReference>
<dbReference type="Gene3D" id="3.40.710.10">
    <property type="entry name" value="DD-peptidase/beta-lactamase superfamily"/>
    <property type="match status" value="1"/>
</dbReference>
<feature type="binding site" evidence="8">
    <location>
        <position position="231"/>
    </location>
    <ligand>
        <name>substrate</name>
    </ligand>
</feature>
<feature type="active site" description="Acyl-ester intermediate" evidence="7">
    <location>
        <position position="69"/>
    </location>
</feature>
<dbReference type="GO" id="GO:0042834">
    <property type="term" value="F:peptidoglycan binding"/>
    <property type="evidence" value="ECO:0007669"/>
    <property type="project" value="InterPro"/>
</dbReference>
<name>A0A6L6VAT1_AGRVI</name>
<dbReference type="SUPFAM" id="SSF56601">
    <property type="entry name" value="beta-lactamase/transpeptidase-like"/>
    <property type="match status" value="1"/>
</dbReference>
<keyword evidence="13" id="KW-0645">Protease</keyword>
<evidence type="ECO:0000256" key="4">
    <source>
        <dbReference type="ARBA" id="ARBA00022960"/>
    </source>
</evidence>
<accession>A0A6L6VAT1</accession>
<dbReference type="EMBL" id="WPHR01000003">
    <property type="protein sequence ID" value="MUZ71931.1"/>
    <property type="molecule type" value="Genomic_DNA"/>
</dbReference>
<dbReference type="GO" id="GO:0009252">
    <property type="term" value="P:peptidoglycan biosynthetic process"/>
    <property type="evidence" value="ECO:0007669"/>
    <property type="project" value="UniProtKB-KW"/>
</dbReference>
<evidence type="ECO:0000313" key="16">
    <source>
        <dbReference type="Proteomes" id="UP000477951"/>
    </source>
</evidence>
<keyword evidence="13" id="KW-0121">Carboxypeptidase</keyword>
<protein>
    <submittedName>
        <fullName evidence="13">D-alanyl-D-alanine carboxypeptidase</fullName>
    </submittedName>
</protein>
<dbReference type="InterPro" id="IPR018044">
    <property type="entry name" value="Peptidase_S11"/>
</dbReference>
<feature type="chain" id="PRO_5033552859" evidence="11">
    <location>
        <begin position="40"/>
        <end position="484"/>
    </location>
</feature>
<evidence type="ECO:0000256" key="2">
    <source>
        <dbReference type="ARBA" id="ARBA00022729"/>
    </source>
</evidence>
<dbReference type="InterPro" id="IPR001967">
    <property type="entry name" value="Peptidase_S11_N"/>
</dbReference>
<evidence type="ECO:0000313" key="15">
    <source>
        <dbReference type="Proteomes" id="UP000440716"/>
    </source>
</evidence>
<evidence type="ECO:0000256" key="7">
    <source>
        <dbReference type="PIRSR" id="PIRSR618044-1"/>
    </source>
</evidence>
<dbReference type="InterPro" id="IPR036680">
    <property type="entry name" value="SPOR-like_sf"/>
</dbReference>
<feature type="active site" evidence="7">
    <location>
        <position position="129"/>
    </location>
</feature>
<gene>
    <name evidence="14" type="ORF">GOZ88_06720</name>
    <name evidence="13" type="ORF">GOZ90_04465</name>
</gene>
<reference evidence="15 16" key="1">
    <citation type="submission" date="2019-12" db="EMBL/GenBank/DDBJ databases">
        <title>Whole-genome sequencing of Allorhizobium vitis.</title>
        <authorList>
            <person name="Gan H.M."/>
            <person name="Szegedi E."/>
            <person name="Burr T."/>
            <person name="Savka M.A."/>
        </authorList>
    </citation>
    <scope>NUCLEOTIDE SEQUENCE [LARGE SCALE GENOMIC DNA]</scope>
    <source>
        <strain evidence="14 15">CG415</strain>
        <strain evidence="13 16">CG516</strain>
    </source>
</reference>
<dbReference type="Pfam" id="PF00768">
    <property type="entry name" value="Peptidase_S11"/>
    <property type="match status" value="1"/>
</dbReference>
<evidence type="ECO:0000256" key="10">
    <source>
        <dbReference type="SAM" id="MobiDB-lite"/>
    </source>
</evidence>
<dbReference type="Gene3D" id="3.30.70.1070">
    <property type="entry name" value="Sporulation related repeat"/>
    <property type="match status" value="1"/>
</dbReference>
<dbReference type="GO" id="GO:0006508">
    <property type="term" value="P:proteolysis"/>
    <property type="evidence" value="ECO:0007669"/>
    <property type="project" value="InterPro"/>
</dbReference>
<evidence type="ECO:0000256" key="1">
    <source>
        <dbReference type="ARBA" id="ARBA00007164"/>
    </source>
</evidence>
<evidence type="ECO:0000256" key="9">
    <source>
        <dbReference type="RuleBase" id="RU004016"/>
    </source>
</evidence>
<dbReference type="Pfam" id="PF05036">
    <property type="entry name" value="SPOR"/>
    <property type="match status" value="1"/>
</dbReference>
<dbReference type="InterPro" id="IPR007730">
    <property type="entry name" value="SPOR-like_dom"/>
</dbReference>
<dbReference type="PROSITE" id="PS51724">
    <property type="entry name" value="SPOR"/>
    <property type="match status" value="1"/>
</dbReference>
<evidence type="ECO:0000256" key="3">
    <source>
        <dbReference type="ARBA" id="ARBA00022801"/>
    </source>
</evidence>
<evidence type="ECO:0000259" key="12">
    <source>
        <dbReference type="PROSITE" id="PS51724"/>
    </source>
</evidence>
<comment type="caution">
    <text evidence="13">The sequence shown here is derived from an EMBL/GenBank/DDBJ whole genome shotgun (WGS) entry which is preliminary data.</text>
</comment>
<dbReference type="Proteomes" id="UP000440716">
    <property type="component" value="Unassembled WGS sequence"/>
</dbReference>
<evidence type="ECO:0000313" key="14">
    <source>
        <dbReference type="EMBL" id="MVA55803.1"/>
    </source>
</evidence>
<keyword evidence="2 11" id="KW-0732">Signal</keyword>
<dbReference type="EMBL" id="WPHU01000002">
    <property type="protein sequence ID" value="MVA55803.1"/>
    <property type="molecule type" value="Genomic_DNA"/>
</dbReference>
<feature type="domain" description="SPOR" evidence="12">
    <location>
        <begin position="400"/>
        <end position="484"/>
    </location>
</feature>
<feature type="active site" description="Proton acceptor" evidence="7">
    <location>
        <position position="72"/>
    </location>
</feature>
<dbReference type="GO" id="GO:0071555">
    <property type="term" value="P:cell wall organization"/>
    <property type="evidence" value="ECO:0007669"/>
    <property type="project" value="UniProtKB-KW"/>
</dbReference>
<evidence type="ECO:0000256" key="11">
    <source>
        <dbReference type="SAM" id="SignalP"/>
    </source>
</evidence>
<feature type="signal peptide" evidence="11">
    <location>
        <begin position="1"/>
        <end position="39"/>
    </location>
</feature>
<dbReference type="GO" id="GO:0008360">
    <property type="term" value="P:regulation of cell shape"/>
    <property type="evidence" value="ECO:0007669"/>
    <property type="project" value="UniProtKB-KW"/>
</dbReference>
<dbReference type="AlphaFoldDB" id="A0A6L6VAT1"/>
<organism evidence="13 16">
    <name type="scientific">Agrobacterium vitis</name>
    <name type="common">Rhizobium vitis</name>
    <dbReference type="NCBI Taxonomy" id="373"/>
    <lineage>
        <taxon>Bacteria</taxon>
        <taxon>Pseudomonadati</taxon>
        <taxon>Pseudomonadota</taxon>
        <taxon>Alphaproteobacteria</taxon>
        <taxon>Hyphomicrobiales</taxon>
        <taxon>Rhizobiaceae</taxon>
        <taxon>Rhizobium/Agrobacterium group</taxon>
        <taxon>Agrobacterium</taxon>
    </lineage>
</organism>
<sequence length="484" mass="50770">MRVASLLGRNMIVRPVMRVSLTVALVCATLVAPAPEAAAASRYADIVVDVNNGKVLRATDADSLRYPASLTKMMTLYLVFEALEKGRIRLNSSVPVSAHAASEPPSKLGLRPGGSFTVEQGIQALVTRSANDAATAFGEYLGGSEARFAQMMTSKARALGMSRTTYRNANGLPNSGQMTTARDQARLGMALRQHFPQYYAYFSTRSFTYGRQVIGNHNRLIGSVRGVDGIKTGFTNASGFNLVTSLQIDGKSVVGVVLGGASGAARDNQMRKLMATYLPEASRRGGASPLIARQSTVPEPMAPVARETAVAPQLPQSGVPVPGGRYDTGSLSETAYAGGGGANDAVAALAKQAEASQALETETAPMPQTRKSASRHSKSSGPKPPADVDHTVTFSTKAPAAAPSGWTVQIGVSDSQDAAMDLLKSARAKSGISLKGARPFAMAYGEGASQVYRARFVGFDDQKSAVNACNRLKKAGVSCWAAMQ</sequence>
<comment type="similarity">
    <text evidence="1 9">Belongs to the peptidase S11 family.</text>
</comment>
<dbReference type="PRINTS" id="PR00725">
    <property type="entry name" value="DADACBPTASE1"/>
</dbReference>
<dbReference type="GO" id="GO:0009002">
    <property type="term" value="F:serine-type D-Ala-D-Ala carboxypeptidase activity"/>
    <property type="evidence" value="ECO:0007669"/>
    <property type="project" value="InterPro"/>
</dbReference>
<evidence type="ECO:0000256" key="5">
    <source>
        <dbReference type="ARBA" id="ARBA00022984"/>
    </source>
</evidence>
<keyword evidence="6" id="KW-0961">Cell wall biogenesis/degradation</keyword>
<dbReference type="PANTHER" id="PTHR21581:SF6">
    <property type="entry name" value="TRAFFICKING PROTEIN PARTICLE COMPLEX SUBUNIT 12"/>
    <property type="match status" value="1"/>
</dbReference>